<dbReference type="RefSeq" id="WP_279586454.1">
    <property type="nucleotide sequence ID" value="NZ_CP171129.1"/>
</dbReference>
<accession>A0A4R7JAE5</accession>
<protein>
    <submittedName>
        <fullName evidence="1">Uncharacterized protein</fullName>
    </submittedName>
</protein>
<comment type="caution">
    <text evidence="1">The sequence shown here is derived from an EMBL/GenBank/DDBJ whole genome shotgun (WGS) entry which is preliminary data.</text>
</comment>
<dbReference type="AlphaFoldDB" id="A0A4R7JAE5"/>
<evidence type="ECO:0000313" key="1">
    <source>
        <dbReference type="EMBL" id="TDT33597.1"/>
    </source>
</evidence>
<gene>
    <name evidence="1" type="ORF">CLV29_1219</name>
</gene>
<name>A0A4R7JAE5_9ACTN</name>
<proteinExistence type="predicted"/>
<sequence>MRFIKGLVKTAVVAKVIQVAERELRKPENQQKIKDFLSKSRKKS</sequence>
<dbReference type="EMBL" id="SOAW01000001">
    <property type="protein sequence ID" value="TDT33597.1"/>
    <property type="molecule type" value="Genomic_DNA"/>
</dbReference>
<evidence type="ECO:0000313" key="2">
    <source>
        <dbReference type="Proteomes" id="UP000295371"/>
    </source>
</evidence>
<dbReference type="Proteomes" id="UP000295371">
    <property type="component" value="Unassembled WGS sequence"/>
</dbReference>
<reference evidence="1 2" key="1">
    <citation type="submission" date="2019-03" db="EMBL/GenBank/DDBJ databases">
        <title>Genomic Encyclopedia of Archaeal and Bacterial Type Strains, Phase II (KMG-II): from individual species to whole genera.</title>
        <authorList>
            <person name="Goeker M."/>
        </authorList>
    </citation>
    <scope>NUCLEOTIDE SEQUENCE [LARGE SCALE GENOMIC DNA]</scope>
    <source>
        <strain evidence="1 2">DSM 24323</strain>
    </source>
</reference>
<keyword evidence="2" id="KW-1185">Reference proteome</keyword>
<organism evidence="1 2">
    <name type="scientific">Naumannella halotolerans</name>
    <dbReference type="NCBI Taxonomy" id="993414"/>
    <lineage>
        <taxon>Bacteria</taxon>
        <taxon>Bacillati</taxon>
        <taxon>Actinomycetota</taxon>
        <taxon>Actinomycetes</taxon>
        <taxon>Propionibacteriales</taxon>
        <taxon>Propionibacteriaceae</taxon>
        <taxon>Naumannella</taxon>
    </lineage>
</organism>